<protein>
    <submittedName>
        <fullName evidence="3">Uncharacterized protein</fullName>
    </submittedName>
</protein>
<accession>A0A9W8HW75</accession>
<feature type="compositionally biased region" description="Pro residues" evidence="1">
    <location>
        <begin position="322"/>
        <end position="364"/>
    </location>
</feature>
<dbReference type="EMBL" id="JANBUO010001171">
    <property type="protein sequence ID" value="KAJ2799472.1"/>
    <property type="molecule type" value="Genomic_DNA"/>
</dbReference>
<feature type="compositionally biased region" description="Polar residues" evidence="1">
    <location>
        <begin position="468"/>
        <end position="482"/>
    </location>
</feature>
<evidence type="ECO:0000256" key="2">
    <source>
        <dbReference type="SAM" id="Phobius"/>
    </source>
</evidence>
<feature type="compositionally biased region" description="Polar residues" evidence="1">
    <location>
        <begin position="501"/>
        <end position="519"/>
    </location>
</feature>
<keyword evidence="2" id="KW-0472">Membrane</keyword>
<proteinExistence type="predicted"/>
<feature type="transmembrane region" description="Helical" evidence="2">
    <location>
        <begin position="160"/>
        <end position="182"/>
    </location>
</feature>
<feature type="compositionally biased region" description="Basic and acidic residues" evidence="1">
    <location>
        <begin position="33"/>
        <end position="67"/>
    </location>
</feature>
<feature type="region of interest" description="Disordered" evidence="1">
    <location>
        <begin position="456"/>
        <end position="653"/>
    </location>
</feature>
<dbReference type="GO" id="GO:0006369">
    <property type="term" value="P:termination of RNA polymerase II transcription"/>
    <property type="evidence" value="ECO:0007669"/>
    <property type="project" value="InterPro"/>
</dbReference>
<keyword evidence="4" id="KW-1185">Reference proteome</keyword>
<dbReference type="InterPro" id="IPR045154">
    <property type="entry name" value="PCF11-like"/>
</dbReference>
<dbReference type="GO" id="GO:0005737">
    <property type="term" value="C:cytoplasm"/>
    <property type="evidence" value="ECO:0007669"/>
    <property type="project" value="TreeGrafter"/>
</dbReference>
<dbReference type="GO" id="GO:0000993">
    <property type="term" value="F:RNA polymerase II complex binding"/>
    <property type="evidence" value="ECO:0007669"/>
    <property type="project" value="InterPro"/>
</dbReference>
<evidence type="ECO:0000313" key="4">
    <source>
        <dbReference type="Proteomes" id="UP001140094"/>
    </source>
</evidence>
<name>A0A9W8HW75_9FUNG</name>
<feature type="region of interest" description="Disordered" evidence="1">
    <location>
        <begin position="261"/>
        <end position="439"/>
    </location>
</feature>
<gene>
    <name evidence="3" type="ORF">H4R20_004427</name>
</gene>
<evidence type="ECO:0000313" key="3">
    <source>
        <dbReference type="EMBL" id="KAJ2799472.1"/>
    </source>
</evidence>
<feature type="region of interest" description="Disordered" evidence="1">
    <location>
        <begin position="696"/>
        <end position="720"/>
    </location>
</feature>
<feature type="compositionally biased region" description="Acidic residues" evidence="1">
    <location>
        <begin position="618"/>
        <end position="628"/>
    </location>
</feature>
<feature type="compositionally biased region" description="Low complexity" evidence="1">
    <location>
        <begin position="293"/>
        <end position="303"/>
    </location>
</feature>
<feature type="compositionally biased region" description="Basic and acidic residues" evidence="1">
    <location>
        <begin position="594"/>
        <end position="617"/>
    </location>
</feature>
<feature type="transmembrane region" description="Helical" evidence="2">
    <location>
        <begin position="194"/>
        <end position="215"/>
    </location>
</feature>
<feature type="region of interest" description="Disordered" evidence="1">
    <location>
        <begin position="1"/>
        <end position="125"/>
    </location>
</feature>
<feature type="non-terminal residue" evidence="3">
    <location>
        <position position="720"/>
    </location>
</feature>
<dbReference type="PANTHER" id="PTHR15921:SF3">
    <property type="entry name" value="PRE-MRNA CLEAVAGE COMPLEX 2 PROTEIN PCF11"/>
    <property type="match status" value="1"/>
</dbReference>
<keyword evidence="2" id="KW-0812">Transmembrane</keyword>
<feature type="compositionally biased region" description="Basic and acidic residues" evidence="1">
    <location>
        <begin position="372"/>
        <end position="403"/>
    </location>
</feature>
<sequence>MALPPHIEDKDLPALPTQPMEDKRESILPMQPLEEKRESILPMHPIEDKRESILPMHPIEEKRDSRLPMEPMEYRNGPGSPREPMEYSDGPGSPRGAMAYSDGPGSPRSSMSYRDRPETPTRQIQPVSHMSLSNESVATPRASFKANIMLMFSDRKLLKYFYHFLALSVISFLPLIFAGIALAFSDPTTGAKVAIYMTTLVIALVSIGYSGWLSYRRLCRAIAPNDDSEALAPGGVNMVNTVADAFSPEQQHYNRVNNQAQNVHGFNDPDNPIPPVPPLPHSSMFNSPPPYPHSAMAPPSSSRPSPPMLPPTEALSPISPSGGPPGPPSGSLPPPPPGPPPPPPHGPLPPPPPPAGVPPAPPFPTGSVRMPEPAHHNDYNDNWRTSDPRKSGDSAHGHIDNGDRFYSFETVKVQPNRPQDYAQNRGMDQTPHANDYYNKELPQRPTLVPAEQLSGSEISDAGLRRKYQQQSANGTAMSSNSDIRIGALSHSKAKDGYEGNWDSNTSASNTHVAQVSGQYSRARGESVYGQTQDTKDNKAPAASSIDDLVETMLESFTDSSRPSTHASRPSAPPIPLPPLMHSTNSNAAAVEQSEQQKKEDAKRKMLAEMANEGKHAEIDDDDFLDSDSDGAGSLELSPNEGQKPGEQDAHRAKWKPASVNFDNIAAHIAEALNKPDAPKNMLGDLNIGNSNSIRESLPIKVQTPDISPRRAEHVTTPPAQ</sequence>
<comment type="caution">
    <text evidence="3">The sequence shown here is derived from an EMBL/GenBank/DDBJ whole genome shotgun (WGS) entry which is preliminary data.</text>
</comment>
<dbReference type="GO" id="GO:0005849">
    <property type="term" value="C:mRNA cleavage factor complex"/>
    <property type="evidence" value="ECO:0007669"/>
    <property type="project" value="TreeGrafter"/>
</dbReference>
<dbReference type="OrthoDB" id="5580953at2759"/>
<dbReference type="AlphaFoldDB" id="A0A9W8HW75"/>
<dbReference type="Proteomes" id="UP001140094">
    <property type="component" value="Unassembled WGS sequence"/>
</dbReference>
<keyword evidence="2" id="KW-1133">Transmembrane helix</keyword>
<dbReference type="PANTHER" id="PTHR15921">
    <property type="entry name" value="PRE-MRNA CLEAVAGE COMPLEX II"/>
    <property type="match status" value="1"/>
</dbReference>
<feature type="compositionally biased region" description="Pro residues" evidence="1">
    <location>
        <begin position="271"/>
        <end position="280"/>
    </location>
</feature>
<evidence type="ECO:0000256" key="1">
    <source>
        <dbReference type="SAM" id="MobiDB-lite"/>
    </source>
</evidence>
<dbReference type="GO" id="GO:0003729">
    <property type="term" value="F:mRNA binding"/>
    <property type="evidence" value="ECO:0007669"/>
    <property type="project" value="InterPro"/>
</dbReference>
<organism evidence="3 4">
    <name type="scientific">Coemansia guatemalensis</name>
    <dbReference type="NCBI Taxonomy" id="2761395"/>
    <lineage>
        <taxon>Eukaryota</taxon>
        <taxon>Fungi</taxon>
        <taxon>Fungi incertae sedis</taxon>
        <taxon>Zoopagomycota</taxon>
        <taxon>Kickxellomycotina</taxon>
        <taxon>Kickxellomycetes</taxon>
        <taxon>Kickxellales</taxon>
        <taxon>Kickxellaceae</taxon>
        <taxon>Coemansia</taxon>
    </lineage>
</organism>
<dbReference type="GO" id="GO:0031124">
    <property type="term" value="P:mRNA 3'-end processing"/>
    <property type="evidence" value="ECO:0007669"/>
    <property type="project" value="InterPro"/>
</dbReference>
<feature type="compositionally biased region" description="Polar residues" evidence="1">
    <location>
        <begin position="554"/>
        <end position="565"/>
    </location>
</feature>
<feature type="compositionally biased region" description="Basic and acidic residues" evidence="1">
    <location>
        <begin position="1"/>
        <end position="12"/>
    </location>
</feature>
<reference evidence="3" key="1">
    <citation type="submission" date="2022-07" db="EMBL/GenBank/DDBJ databases">
        <title>Phylogenomic reconstructions and comparative analyses of Kickxellomycotina fungi.</title>
        <authorList>
            <person name="Reynolds N.K."/>
            <person name="Stajich J.E."/>
            <person name="Barry K."/>
            <person name="Grigoriev I.V."/>
            <person name="Crous P."/>
            <person name="Smith M.E."/>
        </authorList>
    </citation>
    <scope>NUCLEOTIDE SEQUENCE</scope>
    <source>
        <strain evidence="3">NRRL 1565</strain>
    </source>
</reference>